<comment type="caution">
    <text evidence="1">The sequence shown here is derived from an EMBL/GenBank/DDBJ whole genome shotgun (WGS) entry which is preliminary data.</text>
</comment>
<proteinExistence type="predicted"/>
<keyword evidence="2" id="KW-1185">Reference proteome</keyword>
<protein>
    <submittedName>
        <fullName evidence="1">Uncharacterized protein</fullName>
    </submittedName>
</protein>
<reference evidence="1 2" key="1">
    <citation type="submission" date="2020-12" db="EMBL/GenBank/DDBJ databases">
        <title>Novel Thalassolituus-related marine hydrocarbonoclastic bacteria mediated algae-derived hydrocarbons mineralization in twilight zone of the northern South China Sea.</title>
        <authorList>
            <person name="Dong C."/>
        </authorList>
    </citation>
    <scope>NUCLEOTIDE SEQUENCE [LARGE SCALE GENOMIC DNA]</scope>
    <source>
        <strain evidence="1 2">IMCC1826</strain>
    </source>
</reference>
<gene>
    <name evidence="1" type="ORF">I9W95_17810</name>
</gene>
<name>A0ABS7ZV42_9GAMM</name>
<organism evidence="1 2">
    <name type="scientific">Thalassolituus marinus</name>
    <dbReference type="NCBI Taxonomy" id="671053"/>
    <lineage>
        <taxon>Bacteria</taxon>
        <taxon>Pseudomonadati</taxon>
        <taxon>Pseudomonadota</taxon>
        <taxon>Gammaproteobacteria</taxon>
        <taxon>Oceanospirillales</taxon>
        <taxon>Oceanospirillaceae</taxon>
        <taxon>Thalassolituus</taxon>
    </lineage>
</organism>
<dbReference type="Proteomes" id="UP000714380">
    <property type="component" value="Unassembled WGS sequence"/>
</dbReference>
<dbReference type="RefSeq" id="WP_225677411.1">
    <property type="nucleotide sequence ID" value="NZ_JAEDAH010000105.1"/>
</dbReference>
<evidence type="ECO:0000313" key="2">
    <source>
        <dbReference type="Proteomes" id="UP000714380"/>
    </source>
</evidence>
<evidence type="ECO:0000313" key="1">
    <source>
        <dbReference type="EMBL" id="MCA6065457.1"/>
    </source>
</evidence>
<accession>A0ABS7ZV42</accession>
<dbReference type="EMBL" id="JAEDAH010000105">
    <property type="protein sequence ID" value="MCA6065457.1"/>
    <property type="molecule type" value="Genomic_DNA"/>
</dbReference>
<sequence>MKLLEKRFFEMLTSASLTEVSGELILNLADSTNPDESTLLSHSVEVDGVFQEIYIPAGSNFHLDEDGATWRVCGYQITFYELCACSTSGTTRHELRKLKY</sequence>